<dbReference type="Gene3D" id="3.30.40.10">
    <property type="entry name" value="Zinc/RING finger domain, C3HC4 (zinc finger)"/>
    <property type="match status" value="1"/>
</dbReference>
<evidence type="ECO:0000256" key="1">
    <source>
        <dbReference type="ARBA" id="ARBA00022723"/>
    </source>
</evidence>
<evidence type="ECO:0000256" key="4">
    <source>
        <dbReference type="PROSITE-ProRule" id="PRU00091"/>
    </source>
</evidence>
<dbReference type="SMART" id="SM00064">
    <property type="entry name" value="FYVE"/>
    <property type="match status" value="1"/>
</dbReference>
<feature type="domain" description="FYVE-type" evidence="7">
    <location>
        <begin position="457"/>
        <end position="518"/>
    </location>
</feature>
<evidence type="ECO:0000256" key="3">
    <source>
        <dbReference type="ARBA" id="ARBA00022833"/>
    </source>
</evidence>
<dbReference type="EMBL" id="CANTFM010002264">
    <property type="protein sequence ID" value="CAI5745255.1"/>
    <property type="molecule type" value="Genomic_DNA"/>
</dbReference>
<feature type="compositionally biased region" description="Polar residues" evidence="6">
    <location>
        <begin position="384"/>
        <end position="394"/>
    </location>
</feature>
<dbReference type="GO" id="GO:0033565">
    <property type="term" value="C:ESCRT-0 complex"/>
    <property type="evidence" value="ECO:0007669"/>
    <property type="project" value="TreeGrafter"/>
</dbReference>
<feature type="compositionally biased region" description="Basic and acidic residues" evidence="6">
    <location>
        <begin position="695"/>
        <end position="706"/>
    </location>
</feature>
<reference evidence="8" key="1">
    <citation type="submission" date="2022-12" db="EMBL/GenBank/DDBJ databases">
        <authorList>
            <person name="Webb A."/>
        </authorList>
    </citation>
    <scope>NUCLEOTIDE SEQUENCE</scope>
    <source>
        <strain evidence="8">Pd1</strain>
    </source>
</reference>
<feature type="compositionally biased region" description="Acidic residues" evidence="6">
    <location>
        <begin position="713"/>
        <end position="723"/>
    </location>
</feature>
<protein>
    <recommendedName>
        <fullName evidence="7">FYVE-type domain-containing protein</fullName>
    </recommendedName>
</protein>
<feature type="compositionally biased region" description="Polar residues" evidence="6">
    <location>
        <begin position="141"/>
        <end position="151"/>
    </location>
</feature>
<keyword evidence="1" id="KW-0479">Metal-binding</keyword>
<dbReference type="PANTHER" id="PTHR47794:SF1">
    <property type="entry name" value="VACUOLAR PROTEIN SORTING-ASSOCIATED PROTEIN 27"/>
    <property type="match status" value="1"/>
</dbReference>
<dbReference type="Proteomes" id="UP001162029">
    <property type="component" value="Unassembled WGS sequence"/>
</dbReference>
<evidence type="ECO:0000256" key="2">
    <source>
        <dbReference type="ARBA" id="ARBA00022771"/>
    </source>
</evidence>
<dbReference type="InterPro" id="IPR011011">
    <property type="entry name" value="Znf_FYVE_PHD"/>
</dbReference>
<dbReference type="GO" id="GO:0006623">
    <property type="term" value="P:protein targeting to vacuole"/>
    <property type="evidence" value="ECO:0007669"/>
    <property type="project" value="TreeGrafter"/>
</dbReference>
<feature type="region of interest" description="Disordered" evidence="6">
    <location>
        <begin position="379"/>
        <end position="454"/>
    </location>
</feature>
<dbReference type="SUPFAM" id="SSF57903">
    <property type="entry name" value="FYVE/PHD zinc finger"/>
    <property type="match status" value="1"/>
</dbReference>
<evidence type="ECO:0000256" key="5">
    <source>
        <dbReference type="SAM" id="Coils"/>
    </source>
</evidence>
<evidence type="ECO:0000256" key="6">
    <source>
        <dbReference type="SAM" id="MobiDB-lite"/>
    </source>
</evidence>
<dbReference type="AlphaFoldDB" id="A0AAV0VBL4"/>
<name>A0AAV0VBL4_9STRA</name>
<proteinExistence type="predicted"/>
<keyword evidence="2 4" id="KW-0863">Zinc-finger</keyword>
<feature type="compositionally biased region" description="Basic and acidic residues" evidence="6">
    <location>
        <begin position="152"/>
        <end position="166"/>
    </location>
</feature>
<keyword evidence="3" id="KW-0862">Zinc</keyword>
<feature type="region of interest" description="Disordered" evidence="6">
    <location>
        <begin position="141"/>
        <end position="174"/>
    </location>
</feature>
<dbReference type="PROSITE" id="PS50178">
    <property type="entry name" value="ZF_FYVE"/>
    <property type="match status" value="1"/>
</dbReference>
<gene>
    <name evidence="8" type="ORF">PDE001_LOCUS10350</name>
</gene>
<dbReference type="InterPro" id="IPR000306">
    <property type="entry name" value="Znf_FYVE"/>
</dbReference>
<dbReference type="GO" id="GO:0043328">
    <property type="term" value="P:protein transport to vacuole involved in ubiquitin-dependent protein catabolic process via the multivesicular body sorting pathway"/>
    <property type="evidence" value="ECO:0007669"/>
    <property type="project" value="TreeGrafter"/>
</dbReference>
<dbReference type="InterPro" id="IPR013083">
    <property type="entry name" value="Znf_RING/FYVE/PHD"/>
</dbReference>
<evidence type="ECO:0000313" key="9">
    <source>
        <dbReference type="Proteomes" id="UP001162029"/>
    </source>
</evidence>
<dbReference type="SUPFAM" id="SSF48403">
    <property type="entry name" value="Ankyrin repeat"/>
    <property type="match status" value="1"/>
</dbReference>
<dbReference type="InterPro" id="IPR017455">
    <property type="entry name" value="Znf_FYVE-rel"/>
</dbReference>
<feature type="coiled-coil region" evidence="5">
    <location>
        <begin position="641"/>
        <end position="675"/>
    </location>
</feature>
<dbReference type="Gene3D" id="1.25.40.20">
    <property type="entry name" value="Ankyrin repeat-containing domain"/>
    <property type="match status" value="1"/>
</dbReference>
<dbReference type="CDD" id="cd15760">
    <property type="entry name" value="FYVE_scVPS27p_like"/>
    <property type="match status" value="1"/>
</dbReference>
<dbReference type="Pfam" id="PF01363">
    <property type="entry name" value="FYVE"/>
    <property type="match status" value="1"/>
</dbReference>
<dbReference type="PANTHER" id="PTHR47794">
    <property type="entry name" value="VACUOLAR PROTEIN SORTING-ASSOCIATED PROTEIN 27"/>
    <property type="match status" value="1"/>
</dbReference>
<sequence>MDQSLGNSEAVRLAQASDWKSLQRLLERDPSMAKQRGDHGMLPIHWACTVRRVPLSLVAKLLQAYPEGVQVKNGGQLLPLHIAIRARVQASCLRKLVRAYPEAVSEQTPDGISALKMAQDIGLDVDCLKVLYRAQERTSLIQQHNGEPSSSCDRRNAEFDSKRGMSEQEEGEAFGIKRPEDEDNEWTDAIVPEPSVGNTDFGGFLYVGDDGELDGVEKSALEPEDSISMMSEQSLLSDIDGLDTPHDHLVSPFSTSIGSRDDVRTPSSRLSFSTARLHSGSRRGLLEDQSHQKSQLKQKRMQDMASLLIQLQKDGVVSERELRTMVLAMSADAAAERNEEDAQSRTHSRHLSLPFMPSHKNFRQSLSFQFYNQADEEVEYDGNGNRSSRDSTSIEGGAAGTQVGSKDRLFHSARVLPRRAATRSGSQRGSPPLFRRSHRRASHGSNGRDHFDPAPEWKHDDECSICRASFGMFKHRHHCRNCGKSICSQHSADKKILMEDKGFTTPQRVCVTCYAMITHSRSLKHDLEFGDNGRDSSLLNPVAFQQHCAFSAGTGASDLYGADDASFPSSTAPLPNRNISLGGSRSFTISDRSLSASPTSGRNGKSRNPGVLAAGESTGGAGERGTTNHALRRNGAPSSAVHELRTLLASQQKQIEQLAQSNMQMQQQLFEQEELKAETMLLITQLMTRVSVLELKQDRSFRDSKHQSIGTGDSEDEDEEFPQDDISPFKR</sequence>
<evidence type="ECO:0000259" key="7">
    <source>
        <dbReference type="PROSITE" id="PS50178"/>
    </source>
</evidence>
<accession>A0AAV0VBL4</accession>
<dbReference type="GO" id="GO:0032266">
    <property type="term" value="F:phosphatidylinositol-3-phosphate binding"/>
    <property type="evidence" value="ECO:0007669"/>
    <property type="project" value="TreeGrafter"/>
</dbReference>
<evidence type="ECO:0000313" key="8">
    <source>
        <dbReference type="EMBL" id="CAI5745255.1"/>
    </source>
</evidence>
<organism evidence="8 9">
    <name type="scientific">Peronospora destructor</name>
    <dbReference type="NCBI Taxonomy" id="86335"/>
    <lineage>
        <taxon>Eukaryota</taxon>
        <taxon>Sar</taxon>
        <taxon>Stramenopiles</taxon>
        <taxon>Oomycota</taxon>
        <taxon>Peronosporomycetes</taxon>
        <taxon>Peronosporales</taxon>
        <taxon>Peronosporaceae</taxon>
        <taxon>Peronospora</taxon>
    </lineage>
</organism>
<keyword evidence="9" id="KW-1185">Reference proteome</keyword>
<dbReference type="GO" id="GO:0008270">
    <property type="term" value="F:zinc ion binding"/>
    <property type="evidence" value="ECO:0007669"/>
    <property type="project" value="UniProtKB-KW"/>
</dbReference>
<keyword evidence="5" id="KW-0175">Coiled coil</keyword>
<dbReference type="FunFam" id="3.30.40.10:FF:000345">
    <property type="entry name" value="Vacuolar protein sorting-associated protein 27"/>
    <property type="match status" value="1"/>
</dbReference>
<feature type="region of interest" description="Disordered" evidence="6">
    <location>
        <begin position="336"/>
        <end position="356"/>
    </location>
</feature>
<dbReference type="InterPro" id="IPR036770">
    <property type="entry name" value="Ankyrin_rpt-contain_sf"/>
</dbReference>
<feature type="region of interest" description="Disordered" evidence="6">
    <location>
        <begin position="590"/>
        <end position="632"/>
    </location>
</feature>
<dbReference type="GO" id="GO:0043130">
    <property type="term" value="F:ubiquitin binding"/>
    <property type="evidence" value="ECO:0007669"/>
    <property type="project" value="TreeGrafter"/>
</dbReference>
<feature type="compositionally biased region" description="Polar residues" evidence="6">
    <location>
        <begin position="590"/>
        <end position="603"/>
    </location>
</feature>
<comment type="caution">
    <text evidence="8">The sequence shown here is derived from an EMBL/GenBank/DDBJ whole genome shotgun (WGS) entry which is preliminary data.</text>
</comment>
<feature type="region of interest" description="Disordered" evidence="6">
    <location>
        <begin position="695"/>
        <end position="731"/>
    </location>
</feature>